<evidence type="ECO:0000313" key="3">
    <source>
        <dbReference type="Proteomes" id="UP000319949"/>
    </source>
</evidence>
<evidence type="ECO:0000313" key="2">
    <source>
        <dbReference type="EMBL" id="TWA89401.1"/>
    </source>
</evidence>
<protein>
    <submittedName>
        <fullName evidence="2">Uncharacterized protein</fullName>
    </submittedName>
</protein>
<proteinExistence type="predicted"/>
<comment type="caution">
    <text evidence="2">The sequence shown here is derived from an EMBL/GenBank/DDBJ whole genome shotgun (WGS) entry which is preliminary data.</text>
</comment>
<gene>
    <name evidence="2" type="ORF">FBZ96_12015</name>
</gene>
<evidence type="ECO:0000256" key="1">
    <source>
        <dbReference type="SAM" id="MobiDB-lite"/>
    </source>
</evidence>
<reference evidence="2 3" key="1">
    <citation type="submission" date="2019-06" db="EMBL/GenBank/DDBJ databases">
        <title>Genomic Encyclopedia of Type Strains, Phase IV (KMG-V): Genome sequencing to study the core and pangenomes of soil and plant-associated prokaryotes.</title>
        <authorList>
            <person name="Whitman W."/>
        </authorList>
    </citation>
    <scope>NUCLEOTIDE SEQUENCE [LARGE SCALE GENOMIC DNA]</scope>
    <source>
        <strain evidence="2 3">BR 510</strain>
    </source>
</reference>
<organism evidence="2 3">
    <name type="scientific">Bradyrhizobium stylosanthis</name>
    <dbReference type="NCBI Taxonomy" id="1803665"/>
    <lineage>
        <taxon>Bacteria</taxon>
        <taxon>Pseudomonadati</taxon>
        <taxon>Pseudomonadota</taxon>
        <taxon>Alphaproteobacteria</taxon>
        <taxon>Hyphomicrobiales</taxon>
        <taxon>Nitrobacteraceae</taxon>
        <taxon>Bradyrhizobium</taxon>
    </lineage>
</organism>
<accession>A0A560CX40</accession>
<feature type="region of interest" description="Disordered" evidence="1">
    <location>
        <begin position="73"/>
        <end position="95"/>
    </location>
</feature>
<keyword evidence="3" id="KW-1185">Reference proteome</keyword>
<dbReference type="AlphaFoldDB" id="A0A560CX40"/>
<dbReference type="EMBL" id="VITK01000020">
    <property type="protein sequence ID" value="TWA89401.1"/>
    <property type="molecule type" value="Genomic_DNA"/>
</dbReference>
<dbReference type="Proteomes" id="UP000319949">
    <property type="component" value="Unassembled WGS sequence"/>
</dbReference>
<name>A0A560CX40_9BRAD</name>
<feature type="compositionally biased region" description="Polar residues" evidence="1">
    <location>
        <begin position="73"/>
        <end position="88"/>
    </location>
</feature>
<sequence>MIADQSGILGHLVRRQVNGIASSSAISASPKPKSGLGPIAAPALTEAIGTDEHRHLAINGDVTVTTRYRTNQLNFPTSAPTDYSTPATQEHICTA</sequence>